<evidence type="ECO:0000313" key="9">
    <source>
        <dbReference type="Proteomes" id="UP000014760"/>
    </source>
</evidence>
<dbReference type="Pfam" id="PF00010">
    <property type="entry name" value="HLH"/>
    <property type="match status" value="1"/>
</dbReference>
<evidence type="ECO:0000256" key="4">
    <source>
        <dbReference type="ARBA" id="ARBA00023242"/>
    </source>
</evidence>
<keyword evidence="9" id="KW-1185">Reference proteome</keyword>
<evidence type="ECO:0000256" key="5">
    <source>
        <dbReference type="SAM" id="MobiDB-lite"/>
    </source>
</evidence>
<evidence type="ECO:0000256" key="3">
    <source>
        <dbReference type="ARBA" id="ARBA00023163"/>
    </source>
</evidence>
<dbReference type="GO" id="GO:0006355">
    <property type="term" value="P:regulation of DNA-templated transcription"/>
    <property type="evidence" value="ECO:0007669"/>
    <property type="project" value="InterPro"/>
</dbReference>
<reference evidence="9" key="1">
    <citation type="submission" date="2012-12" db="EMBL/GenBank/DDBJ databases">
        <authorList>
            <person name="Hellsten U."/>
            <person name="Grimwood J."/>
            <person name="Chapman J.A."/>
            <person name="Shapiro H."/>
            <person name="Aerts A."/>
            <person name="Otillar R.P."/>
            <person name="Terry A.Y."/>
            <person name="Boore J.L."/>
            <person name="Simakov O."/>
            <person name="Marletaz F."/>
            <person name="Cho S.-J."/>
            <person name="Edsinger-Gonzales E."/>
            <person name="Havlak P."/>
            <person name="Kuo D.-H."/>
            <person name="Larsson T."/>
            <person name="Lv J."/>
            <person name="Arendt D."/>
            <person name="Savage R."/>
            <person name="Osoegawa K."/>
            <person name="de Jong P."/>
            <person name="Lindberg D.R."/>
            <person name="Seaver E.C."/>
            <person name="Weisblat D.A."/>
            <person name="Putnam N.H."/>
            <person name="Grigoriev I.V."/>
            <person name="Rokhsar D.S."/>
        </authorList>
    </citation>
    <scope>NUCLEOTIDE SEQUENCE</scope>
    <source>
        <strain evidence="9">I ESC-2004</strain>
    </source>
</reference>
<dbReference type="FunCoup" id="R7U8V5">
    <property type="interactions" value="107"/>
</dbReference>
<dbReference type="PANTHER" id="PTHR10985">
    <property type="entry name" value="BASIC HELIX-LOOP-HELIX TRANSCRIPTION FACTOR, HES-RELATED"/>
    <property type="match status" value="1"/>
</dbReference>
<keyword evidence="2" id="KW-0805">Transcription regulation</keyword>
<keyword evidence="4" id="KW-0539">Nucleus</keyword>
<dbReference type="SUPFAM" id="SSF47459">
    <property type="entry name" value="HLH, helix-loop-helix DNA-binding domain"/>
    <property type="match status" value="1"/>
</dbReference>
<feature type="region of interest" description="Disordered" evidence="5">
    <location>
        <begin position="323"/>
        <end position="403"/>
    </location>
</feature>
<feature type="region of interest" description="Disordered" evidence="5">
    <location>
        <begin position="177"/>
        <end position="215"/>
    </location>
</feature>
<feature type="compositionally biased region" description="Low complexity" evidence="5">
    <location>
        <begin position="346"/>
        <end position="389"/>
    </location>
</feature>
<dbReference type="Gene3D" id="4.10.280.10">
    <property type="entry name" value="Helix-loop-helix DNA-binding domain"/>
    <property type="match status" value="1"/>
</dbReference>
<dbReference type="Gene3D" id="6.10.250.980">
    <property type="match status" value="1"/>
</dbReference>
<evidence type="ECO:0000256" key="1">
    <source>
        <dbReference type="ARBA" id="ARBA00004123"/>
    </source>
</evidence>
<evidence type="ECO:0000313" key="8">
    <source>
        <dbReference type="EnsemblMetazoa" id="CapteP196737"/>
    </source>
</evidence>
<dbReference type="InterPro" id="IPR011598">
    <property type="entry name" value="bHLH_dom"/>
</dbReference>
<dbReference type="OrthoDB" id="6371181at2759"/>
<proteinExistence type="predicted"/>
<comment type="subcellular location">
    <subcellularLocation>
        <location evidence="1">Nucleus</location>
    </subcellularLocation>
</comment>
<feature type="region of interest" description="Disordered" evidence="5">
    <location>
        <begin position="109"/>
        <end position="133"/>
    </location>
</feature>
<keyword evidence="3" id="KW-0804">Transcription</keyword>
<dbReference type="Proteomes" id="UP000014760">
    <property type="component" value="Unassembled WGS sequence"/>
</dbReference>
<dbReference type="GO" id="GO:0005634">
    <property type="term" value="C:nucleus"/>
    <property type="evidence" value="ECO:0007669"/>
    <property type="project" value="UniProtKB-SubCell"/>
</dbReference>
<accession>R7U8V5</accession>
<gene>
    <name evidence="7" type="ORF">CAPTEDRAFT_196737</name>
</gene>
<organism evidence="7">
    <name type="scientific">Capitella teleta</name>
    <name type="common">Polychaete worm</name>
    <dbReference type="NCBI Taxonomy" id="283909"/>
    <lineage>
        <taxon>Eukaryota</taxon>
        <taxon>Metazoa</taxon>
        <taxon>Spiralia</taxon>
        <taxon>Lophotrochozoa</taxon>
        <taxon>Annelida</taxon>
        <taxon>Polychaeta</taxon>
        <taxon>Sedentaria</taxon>
        <taxon>Scolecida</taxon>
        <taxon>Capitellidae</taxon>
        <taxon>Capitella</taxon>
    </lineage>
</organism>
<dbReference type="InterPro" id="IPR003650">
    <property type="entry name" value="Orange_dom"/>
</dbReference>
<dbReference type="HOGENOM" id="CLU_036136_1_0_1"/>
<dbReference type="PROSITE" id="PS50888">
    <property type="entry name" value="BHLH"/>
    <property type="match status" value="1"/>
</dbReference>
<dbReference type="EnsemblMetazoa" id="CapteT196737">
    <property type="protein sequence ID" value="CapteP196737"/>
    <property type="gene ID" value="CapteG196737"/>
</dbReference>
<reference evidence="7 9" key="2">
    <citation type="journal article" date="2013" name="Nature">
        <title>Insights into bilaterian evolution from three spiralian genomes.</title>
        <authorList>
            <person name="Simakov O."/>
            <person name="Marletaz F."/>
            <person name="Cho S.J."/>
            <person name="Edsinger-Gonzales E."/>
            <person name="Havlak P."/>
            <person name="Hellsten U."/>
            <person name="Kuo D.H."/>
            <person name="Larsson T."/>
            <person name="Lv J."/>
            <person name="Arendt D."/>
            <person name="Savage R."/>
            <person name="Osoegawa K."/>
            <person name="de Jong P."/>
            <person name="Grimwood J."/>
            <person name="Chapman J.A."/>
            <person name="Shapiro H."/>
            <person name="Aerts A."/>
            <person name="Otillar R.P."/>
            <person name="Terry A.Y."/>
            <person name="Boore J.L."/>
            <person name="Grigoriev I.V."/>
            <person name="Lindberg D.R."/>
            <person name="Seaver E.C."/>
            <person name="Weisblat D.A."/>
            <person name="Putnam N.H."/>
            <person name="Rokhsar D.S."/>
        </authorList>
    </citation>
    <scope>NUCLEOTIDE SEQUENCE</scope>
    <source>
        <strain evidence="7 9">I ESC-2004</strain>
    </source>
</reference>
<feature type="region of interest" description="Disordered" evidence="5">
    <location>
        <begin position="279"/>
        <end position="304"/>
    </location>
</feature>
<dbReference type="SUPFAM" id="SSF158457">
    <property type="entry name" value="Orange domain-like"/>
    <property type="match status" value="1"/>
</dbReference>
<dbReference type="GO" id="GO:0046983">
    <property type="term" value="F:protein dimerization activity"/>
    <property type="evidence" value="ECO:0007669"/>
    <property type="project" value="InterPro"/>
</dbReference>
<dbReference type="EMBL" id="AMQN01008784">
    <property type="status" value="NOT_ANNOTATED_CDS"/>
    <property type="molecule type" value="Genomic_DNA"/>
</dbReference>
<dbReference type="SMART" id="SM00511">
    <property type="entry name" value="ORANGE"/>
    <property type="match status" value="1"/>
</dbReference>
<reference evidence="8" key="3">
    <citation type="submission" date="2015-06" db="UniProtKB">
        <authorList>
            <consortium name="EnsemblMetazoa"/>
        </authorList>
    </citation>
    <scope>IDENTIFICATION</scope>
</reference>
<protein>
    <recommendedName>
        <fullName evidence="6">BHLH domain-containing protein</fullName>
    </recommendedName>
</protein>
<sequence>MGSELQMSPCKQYSWPMLNFAASPGSLEFGDFPQRKNRTPRDPMSHRIIEKRRRDRMNNCLADLSHLIPATYLKQQGQGRIEKTEIIEMGIKHIHTLQSQVKSLEQQISQTDNGSPCSRKTSESTIELGGDQHSNFKLGFQECRDEAMKFLVERQELNAADPLCRNLMHHLQEQLNKYQPSQRQTQPTDEQKATDNSQASNPSSEFTQENNRNNTLANQVKTQQKLMSASRDLDEHLRGLLGESRKRSLWSSDASMMSDTTDSMQNSIPMNMDRDGLMSVEQSGTETSSSEERRQDNFRNPSNYKFKNDIKLRFSADMLIGGKETRGRTGSMISQDDQDCKMKEGTTSLSSSDTTSYPGSDFSSNGNGSSRNSSNGNLISSCASSDSSSLNGGQTNSQSNPNVEVPALDLANSVPGFALHPAGAYYIPVVTPVSQLMPFIQNYSPSGICHPISIPVNLGGPYICMHNLHPGQASQVKLENSSSSNNNQLLLQAKAC</sequence>
<dbReference type="AlphaFoldDB" id="R7U8V5"/>
<feature type="domain" description="BHLH" evidence="6">
    <location>
        <begin position="41"/>
        <end position="97"/>
    </location>
</feature>
<dbReference type="Pfam" id="PF07527">
    <property type="entry name" value="Hairy_orange"/>
    <property type="match status" value="1"/>
</dbReference>
<feature type="compositionally biased region" description="Polar residues" evidence="5">
    <location>
        <begin position="109"/>
        <end position="125"/>
    </location>
</feature>
<dbReference type="OMA" id="DEFDLQC"/>
<feature type="compositionally biased region" description="Polar residues" evidence="5">
    <location>
        <begin position="390"/>
        <end position="402"/>
    </location>
</feature>
<dbReference type="InterPro" id="IPR036638">
    <property type="entry name" value="HLH_DNA-bd_sf"/>
</dbReference>
<evidence type="ECO:0000259" key="6">
    <source>
        <dbReference type="PROSITE" id="PS50888"/>
    </source>
</evidence>
<evidence type="ECO:0000256" key="2">
    <source>
        <dbReference type="ARBA" id="ARBA00023015"/>
    </source>
</evidence>
<dbReference type="SMART" id="SM00353">
    <property type="entry name" value="HLH"/>
    <property type="match status" value="1"/>
</dbReference>
<dbReference type="InterPro" id="IPR050370">
    <property type="entry name" value="HES_HEY"/>
</dbReference>
<dbReference type="FunFam" id="4.10.280.10:FF:000079">
    <property type="entry name" value="CLUMA_CG001539, isoform A"/>
    <property type="match status" value="1"/>
</dbReference>
<name>R7U8V5_CAPTE</name>
<dbReference type="STRING" id="283909.R7U8V5"/>
<evidence type="ECO:0000313" key="7">
    <source>
        <dbReference type="EMBL" id="ELU02556.1"/>
    </source>
</evidence>
<dbReference type="EMBL" id="KB303931">
    <property type="protein sequence ID" value="ELU02556.1"/>
    <property type="molecule type" value="Genomic_DNA"/>
</dbReference>
<dbReference type="GO" id="GO:0003677">
    <property type="term" value="F:DNA binding"/>
    <property type="evidence" value="ECO:0007669"/>
    <property type="project" value="InterPro"/>
</dbReference>